<accession>A0A1M5QCC6</accession>
<dbReference type="EMBL" id="LT670817">
    <property type="protein sequence ID" value="SHH11560.1"/>
    <property type="molecule type" value="Genomic_DNA"/>
</dbReference>
<evidence type="ECO:0000313" key="2">
    <source>
        <dbReference type="Proteomes" id="UP000189796"/>
    </source>
</evidence>
<dbReference type="Proteomes" id="UP000189796">
    <property type="component" value="Chromosome I"/>
</dbReference>
<proteinExistence type="predicted"/>
<reference evidence="1 2" key="1">
    <citation type="submission" date="2016-11" db="EMBL/GenBank/DDBJ databases">
        <authorList>
            <person name="Jaros S."/>
            <person name="Januszkiewicz K."/>
            <person name="Wedrychowicz H."/>
        </authorList>
    </citation>
    <scope>NUCLEOTIDE SEQUENCE [LARGE SCALE GENOMIC DNA]</scope>
    <source>
        <strain evidence="1 2">GAS138</strain>
    </source>
</reference>
<sequence>MAGFDKVDPANPCFLCSAGQIRSVARPHMTAKWAANLVEKSKRRSWTRQFQWSEITPRKSEPERQKSCAC</sequence>
<dbReference type="AlphaFoldDB" id="A0A1M5QCC6"/>
<organism evidence="1 2">
    <name type="scientific">Bradyrhizobium erythrophlei</name>
    <dbReference type="NCBI Taxonomy" id="1437360"/>
    <lineage>
        <taxon>Bacteria</taxon>
        <taxon>Pseudomonadati</taxon>
        <taxon>Pseudomonadota</taxon>
        <taxon>Alphaproteobacteria</taxon>
        <taxon>Hyphomicrobiales</taxon>
        <taxon>Nitrobacteraceae</taxon>
        <taxon>Bradyrhizobium</taxon>
    </lineage>
</organism>
<gene>
    <name evidence="1" type="ORF">SAMN05443248_3735</name>
</gene>
<dbReference type="RefSeq" id="WP_172842425.1">
    <property type="nucleotide sequence ID" value="NZ_LT670817.1"/>
</dbReference>
<evidence type="ECO:0000313" key="1">
    <source>
        <dbReference type="EMBL" id="SHH11560.1"/>
    </source>
</evidence>
<protein>
    <submittedName>
        <fullName evidence="1">Uncharacterized protein</fullName>
    </submittedName>
</protein>
<name>A0A1M5QCC6_9BRAD</name>